<dbReference type="PANTHER" id="PTHR43649:SF17">
    <property type="entry name" value="ABC TRANSPORTER SOLUTE BINDING PROTEIN-SUGAR TRANSPORT"/>
    <property type="match status" value="1"/>
</dbReference>
<evidence type="ECO:0000313" key="3">
    <source>
        <dbReference type="EMBL" id="MCC2190244.1"/>
    </source>
</evidence>
<dbReference type="AlphaFoldDB" id="A0AAE3J6T2"/>
<proteinExistence type="predicted"/>
<dbReference type="RefSeq" id="WP_227615375.1">
    <property type="nucleotide sequence ID" value="NZ_JAJEPR010000016.1"/>
</dbReference>
<dbReference type="InterPro" id="IPR050490">
    <property type="entry name" value="Bact_solute-bd_prot1"/>
</dbReference>
<evidence type="ECO:0000256" key="1">
    <source>
        <dbReference type="SAM" id="SignalP"/>
    </source>
</evidence>
<accession>A0AAE3J6T2</accession>
<dbReference type="SUPFAM" id="SSF53850">
    <property type="entry name" value="Periplasmic binding protein-like II"/>
    <property type="match status" value="1"/>
</dbReference>
<evidence type="ECO:0000313" key="4">
    <source>
        <dbReference type="Proteomes" id="UP001197875"/>
    </source>
</evidence>
<feature type="chain" id="PRO_5042218304" evidence="1">
    <location>
        <begin position="22"/>
        <end position="506"/>
    </location>
</feature>
<dbReference type="PANTHER" id="PTHR43649">
    <property type="entry name" value="ARABINOSE-BINDING PROTEIN-RELATED"/>
    <property type="match status" value="1"/>
</dbReference>
<dbReference type="EMBL" id="JAJEPR010000016">
    <property type="protein sequence ID" value="MCC2190244.1"/>
    <property type="molecule type" value="Genomic_DNA"/>
</dbReference>
<dbReference type="Gene3D" id="3.40.190.10">
    <property type="entry name" value="Periplasmic binding protein-like II"/>
    <property type="match status" value="2"/>
</dbReference>
<sequence length="506" mass="55165">MMKKKVLASVLALTTVLSAAAGVSLGAKADEEPYEIVMAIPTLGAEPSGLLDVENAVNEIVEPELGVKVTLYPISFFDLTSQQNLMITSGDKLDLASTIFSSLGSWVDKGAFMELDELYVQYGADIEKAEGRAMAGGYYNGKLYAIPSEEKQARSYGFYARKDMVDELGINFDEDKTYTLDDLEKLFAAYKEKYGDGYYCVAGTASNSDFYGYVHEVDNLGSSNSTGILAGGGLDDDLTVQNMYALDSYKEYADTMYAWAQAGYYSPDAATNTDANTVQIQSGYYLGTFNSTETDMTANLSRDCGYEMAKIELVPAYAETSMYQSTMWSIPSTCENPEKTFQFLNYLYADNGLANMLTNGLEGVSYVVEEQGERPGQAVIRYADGVDAANSPYTMPLHVYGDKLNVAVYSPMTLDYYTMAEEFNENLPEERISKTLGFVFNSESVATEVTAIDAVVAQYSGIIAAGAQDPADVLPKFLENLNAAGIDKVIAEKQSQLDAWLAEQAG</sequence>
<dbReference type="Pfam" id="PF12010">
    <property type="entry name" value="DUF3502"/>
    <property type="match status" value="1"/>
</dbReference>
<organism evidence="3 4">
    <name type="scientific">Fusicatenibacter faecihominis</name>
    <dbReference type="NCBI Taxonomy" id="2881276"/>
    <lineage>
        <taxon>Bacteria</taxon>
        <taxon>Bacillati</taxon>
        <taxon>Bacillota</taxon>
        <taxon>Clostridia</taxon>
        <taxon>Lachnospirales</taxon>
        <taxon>Lachnospiraceae</taxon>
        <taxon>Fusicatenibacter</taxon>
    </lineage>
</organism>
<keyword evidence="1" id="KW-0732">Signal</keyword>
<feature type="signal peptide" evidence="1">
    <location>
        <begin position="1"/>
        <end position="21"/>
    </location>
</feature>
<reference evidence="3 4" key="1">
    <citation type="submission" date="2021-10" db="EMBL/GenBank/DDBJ databases">
        <title>Anaerobic single-cell dispensing facilitates the cultivation of human gut bacteria.</title>
        <authorList>
            <person name="Afrizal A."/>
        </authorList>
    </citation>
    <scope>NUCLEOTIDE SEQUENCE [LARGE SCALE GENOMIC DNA]</scope>
    <source>
        <strain evidence="3 4">CLA-AA-H277</strain>
    </source>
</reference>
<gene>
    <name evidence="3" type="ORF">LKD71_10570</name>
</gene>
<dbReference type="Proteomes" id="UP001197875">
    <property type="component" value="Unassembled WGS sequence"/>
</dbReference>
<dbReference type="InterPro" id="IPR022627">
    <property type="entry name" value="DUF3502"/>
</dbReference>
<name>A0AAE3J6T2_9FIRM</name>
<keyword evidence="4" id="KW-1185">Reference proteome</keyword>
<evidence type="ECO:0000259" key="2">
    <source>
        <dbReference type="Pfam" id="PF12010"/>
    </source>
</evidence>
<feature type="domain" description="DUF3502" evidence="2">
    <location>
        <begin position="435"/>
        <end position="502"/>
    </location>
</feature>
<comment type="caution">
    <text evidence="3">The sequence shown here is derived from an EMBL/GenBank/DDBJ whole genome shotgun (WGS) entry which is preliminary data.</text>
</comment>
<protein>
    <submittedName>
        <fullName evidence="3">ABC transporter substrate-binding protein</fullName>
    </submittedName>
</protein>